<sequence length="347" mass="37018">MYFACTWAMSVPSSNIALILAEYPTGQALAPWIAATTSLSVCVILVFIGDLSDIFGRRWFTYLASAAGVVGLIVAGRATSVPMIIAGQVISGIDLTIGCLATPHLAEAVPKRWRAPVVGVATMFVSVSGVGGHLSQGAFMKHGVGGQNKGLLFFYRPGKRPNLERYSTQTQLLKIDWLGIFLGASGLLLLLLGMQFGGQLKYPWDSAMVICLQVIGTIVLVVLCTISLVLNFIEGMLIFSVQAFMPQIILVMLTADFFLSVVYNLPNALFTMVAAVGFSWIAVKTREAKWIALCSLCCLVIGSGLMALMQPDINYAVYTIPACLIGAGIGGLGVIIPIISTLCTPDR</sequence>
<dbReference type="Pfam" id="PF00083">
    <property type="entry name" value="Sugar_tr"/>
    <property type="match status" value="1"/>
</dbReference>
<comment type="subcellular location">
    <subcellularLocation>
        <location evidence="1">Membrane</location>
        <topology evidence="1">Multi-pass membrane protein</topology>
    </subcellularLocation>
</comment>
<keyword evidence="5 6" id="KW-0472">Membrane</keyword>
<feature type="transmembrane region" description="Helical" evidence="6">
    <location>
        <begin position="290"/>
        <end position="309"/>
    </location>
</feature>
<evidence type="ECO:0008006" key="9">
    <source>
        <dbReference type="Google" id="ProtNLM"/>
    </source>
</evidence>
<evidence type="ECO:0000256" key="2">
    <source>
        <dbReference type="ARBA" id="ARBA00022448"/>
    </source>
</evidence>
<feature type="transmembrane region" description="Helical" evidence="6">
    <location>
        <begin position="60"/>
        <end position="78"/>
    </location>
</feature>
<dbReference type="PROSITE" id="PS00216">
    <property type="entry name" value="SUGAR_TRANSPORT_1"/>
    <property type="match status" value="1"/>
</dbReference>
<evidence type="ECO:0000256" key="6">
    <source>
        <dbReference type="SAM" id="Phobius"/>
    </source>
</evidence>
<feature type="transmembrane region" description="Helical" evidence="6">
    <location>
        <begin position="237"/>
        <end position="259"/>
    </location>
</feature>
<dbReference type="PANTHER" id="PTHR23501:SF195">
    <property type="entry name" value="PEP5"/>
    <property type="match status" value="1"/>
</dbReference>
<dbReference type="GO" id="GO:0022857">
    <property type="term" value="F:transmembrane transporter activity"/>
    <property type="evidence" value="ECO:0007669"/>
    <property type="project" value="InterPro"/>
</dbReference>
<keyword evidence="2" id="KW-0813">Transport</keyword>
<dbReference type="InterPro" id="IPR005829">
    <property type="entry name" value="Sugar_transporter_CS"/>
</dbReference>
<dbReference type="InterPro" id="IPR036259">
    <property type="entry name" value="MFS_trans_sf"/>
</dbReference>
<comment type="caution">
    <text evidence="7">The sequence shown here is derived from an EMBL/GenBank/DDBJ whole genome shotgun (WGS) entry which is preliminary data.</text>
</comment>
<dbReference type="InterPro" id="IPR010573">
    <property type="entry name" value="MFS_Str1/Tri12-like"/>
</dbReference>
<evidence type="ECO:0000256" key="4">
    <source>
        <dbReference type="ARBA" id="ARBA00022989"/>
    </source>
</evidence>
<feature type="transmembrane region" description="Helical" evidence="6">
    <location>
        <begin position="265"/>
        <end position="283"/>
    </location>
</feature>
<reference evidence="7 8" key="1">
    <citation type="submission" date="2017-06" db="EMBL/GenBank/DDBJ databases">
        <title>Comparative genomic analysis of Ambrosia Fusariam Clade fungi.</title>
        <authorList>
            <person name="Stajich J.E."/>
            <person name="Carrillo J."/>
            <person name="Kijimoto T."/>
            <person name="Eskalen A."/>
            <person name="O'Donnell K."/>
            <person name="Kasson M."/>
        </authorList>
    </citation>
    <scope>NUCLEOTIDE SEQUENCE [LARGE SCALE GENOMIC DNA]</scope>
    <source>
        <strain evidence="7 8">NRRL62584</strain>
    </source>
</reference>
<keyword evidence="4 6" id="KW-1133">Transmembrane helix</keyword>
<dbReference type="Pfam" id="PF06609">
    <property type="entry name" value="TRI12"/>
    <property type="match status" value="1"/>
</dbReference>
<dbReference type="SUPFAM" id="SSF103473">
    <property type="entry name" value="MFS general substrate transporter"/>
    <property type="match status" value="1"/>
</dbReference>
<feature type="transmembrane region" description="Helical" evidence="6">
    <location>
        <begin position="315"/>
        <end position="339"/>
    </location>
</feature>
<keyword evidence="3 6" id="KW-0812">Transmembrane</keyword>
<organism evidence="7 8">
    <name type="scientific">Fusarium duplospermum</name>
    <dbReference type="NCBI Taxonomy" id="1325734"/>
    <lineage>
        <taxon>Eukaryota</taxon>
        <taxon>Fungi</taxon>
        <taxon>Dikarya</taxon>
        <taxon>Ascomycota</taxon>
        <taxon>Pezizomycotina</taxon>
        <taxon>Sordariomycetes</taxon>
        <taxon>Hypocreomycetidae</taxon>
        <taxon>Hypocreales</taxon>
        <taxon>Nectriaceae</taxon>
        <taxon>Fusarium</taxon>
        <taxon>Fusarium solani species complex</taxon>
    </lineage>
</organism>
<feature type="transmembrane region" description="Helical" evidence="6">
    <location>
        <begin position="206"/>
        <end position="230"/>
    </location>
</feature>
<gene>
    <name evidence="7" type="ORF">CEP54_015596</name>
</gene>
<keyword evidence="8" id="KW-1185">Reference proteome</keyword>
<evidence type="ECO:0000313" key="7">
    <source>
        <dbReference type="EMBL" id="RSL42116.1"/>
    </source>
</evidence>
<dbReference type="Gene3D" id="1.20.1250.20">
    <property type="entry name" value="MFS general substrate transporter like domains"/>
    <property type="match status" value="1"/>
</dbReference>
<dbReference type="AlphaFoldDB" id="A0A428NMV1"/>
<evidence type="ECO:0000256" key="5">
    <source>
        <dbReference type="ARBA" id="ARBA00023136"/>
    </source>
</evidence>
<dbReference type="PANTHER" id="PTHR23501">
    <property type="entry name" value="MAJOR FACILITATOR SUPERFAMILY"/>
    <property type="match status" value="1"/>
</dbReference>
<feature type="transmembrane region" description="Helical" evidence="6">
    <location>
        <begin position="31"/>
        <end position="48"/>
    </location>
</feature>
<evidence type="ECO:0000313" key="8">
    <source>
        <dbReference type="Proteomes" id="UP000288168"/>
    </source>
</evidence>
<evidence type="ECO:0000256" key="3">
    <source>
        <dbReference type="ARBA" id="ARBA00022692"/>
    </source>
</evidence>
<proteinExistence type="predicted"/>
<accession>A0A428NMV1</accession>
<dbReference type="InterPro" id="IPR005828">
    <property type="entry name" value="MFS_sugar_transport-like"/>
</dbReference>
<feature type="transmembrane region" description="Helical" evidence="6">
    <location>
        <begin position="175"/>
        <end position="194"/>
    </location>
</feature>
<protein>
    <recommendedName>
        <fullName evidence="9">Major facilitator superfamily (MFS) profile domain-containing protein</fullName>
    </recommendedName>
</protein>
<dbReference type="GO" id="GO:0005886">
    <property type="term" value="C:plasma membrane"/>
    <property type="evidence" value="ECO:0007669"/>
    <property type="project" value="TreeGrafter"/>
</dbReference>
<dbReference type="OrthoDB" id="4161376at2759"/>
<dbReference type="EMBL" id="NKCI01000382">
    <property type="protein sequence ID" value="RSL42116.1"/>
    <property type="molecule type" value="Genomic_DNA"/>
</dbReference>
<dbReference type="Proteomes" id="UP000288168">
    <property type="component" value="Unassembled WGS sequence"/>
</dbReference>
<name>A0A428NMV1_9HYPO</name>
<evidence type="ECO:0000256" key="1">
    <source>
        <dbReference type="ARBA" id="ARBA00004141"/>
    </source>
</evidence>